<dbReference type="CDD" id="cd17262">
    <property type="entry name" value="RMtype1_S_Aco12261I-TRD2-CR2"/>
    <property type="match status" value="1"/>
</dbReference>
<dbReference type="Gene3D" id="3.90.220.20">
    <property type="entry name" value="DNA methylase specificity domains"/>
    <property type="match status" value="2"/>
</dbReference>
<dbReference type="Gene3D" id="1.10.287.1120">
    <property type="entry name" value="Bipartite methylase S protein"/>
    <property type="match status" value="1"/>
</dbReference>
<name>A0A081C8M5_VECG1</name>
<dbReference type="AlphaFoldDB" id="A0A081C8M5"/>
<reference evidence="6" key="1">
    <citation type="journal article" date="2015" name="PeerJ">
        <title>First genomic representation of candidate bacterial phylum KSB3 points to enhanced environmental sensing as a trigger of wastewater bulking.</title>
        <authorList>
            <person name="Sekiguchi Y."/>
            <person name="Ohashi A."/>
            <person name="Parks D.H."/>
            <person name="Yamauchi T."/>
            <person name="Tyson G.W."/>
            <person name="Hugenholtz P."/>
        </authorList>
    </citation>
    <scope>NUCLEOTIDE SEQUENCE [LARGE SCALE GENOMIC DNA]</scope>
</reference>
<dbReference type="InterPro" id="IPR044946">
    <property type="entry name" value="Restrct_endonuc_typeI_TRD_sf"/>
</dbReference>
<keyword evidence="2" id="KW-0680">Restriction system</keyword>
<keyword evidence="4" id="KW-0175">Coiled coil</keyword>
<sequence length="405" mass="45596">METTAIPKGYKRTEVGVIPSDWEVKPLGEIVDFLDGKRRPIKDSARAKMRGQYPYYGASGIIDFVNDYIFDDELILLGEDGENILSRNVRLAFRVSDKIWVNNHAHVLKPKEEFDVDYLAEKLESINYEQYNTGTAQPKLNQKTCWTIPVALPPTLAEQRAIAAALHDADALISSLERLIAKKRSLKHGAMQTLLQPQAGWEVKKVGEVFKFLNTANNSRADLFESGEIGYIHYGDIHTKWHCFLDCSKNELPLIHANKVKGIPFLEEGDLIIADASEDYEGLAVSVEIKNIGDQKIVSGLHTLLLRGNKELIADGFKGYFKNFYGVQNALIAMATGVSVYGISKTNLKEIELYLPPLKEQTHIARILSDMDAEIEALERQLAKYRQIKQGMMQNLLTGKIRLPH</sequence>
<dbReference type="GO" id="GO:0009307">
    <property type="term" value="P:DNA restriction-modification system"/>
    <property type="evidence" value="ECO:0007669"/>
    <property type="project" value="UniProtKB-KW"/>
</dbReference>
<feature type="domain" description="Type I restriction modification DNA specificity" evidence="5">
    <location>
        <begin position="200"/>
        <end position="377"/>
    </location>
</feature>
<evidence type="ECO:0000259" key="5">
    <source>
        <dbReference type="Pfam" id="PF01420"/>
    </source>
</evidence>
<keyword evidence="3" id="KW-0238">DNA-binding</keyword>
<dbReference type="eggNOG" id="COG0732">
    <property type="taxonomic scope" value="Bacteria"/>
</dbReference>
<dbReference type="InterPro" id="IPR000055">
    <property type="entry name" value="Restrct_endonuc_typeI_TRD"/>
</dbReference>
<dbReference type="HOGENOM" id="CLU_021095_0_3_0"/>
<gene>
    <name evidence="6" type="ORF">U27_00828</name>
</gene>
<evidence type="ECO:0000256" key="2">
    <source>
        <dbReference type="ARBA" id="ARBA00022747"/>
    </source>
</evidence>
<evidence type="ECO:0000256" key="4">
    <source>
        <dbReference type="SAM" id="Coils"/>
    </source>
</evidence>
<evidence type="ECO:0000313" key="6">
    <source>
        <dbReference type="EMBL" id="GAK60930.1"/>
    </source>
</evidence>
<dbReference type="PANTHER" id="PTHR30408">
    <property type="entry name" value="TYPE-1 RESTRICTION ENZYME ECOKI SPECIFICITY PROTEIN"/>
    <property type="match status" value="1"/>
</dbReference>
<dbReference type="GO" id="GO:0003677">
    <property type="term" value="F:DNA binding"/>
    <property type="evidence" value="ECO:0007669"/>
    <property type="project" value="UniProtKB-KW"/>
</dbReference>
<feature type="domain" description="Type I restriction modification DNA specificity" evidence="5">
    <location>
        <begin position="19"/>
        <end position="180"/>
    </location>
</feature>
<protein>
    <submittedName>
        <fullName evidence="6">Type I restriction-modification enzyme S subunit</fullName>
    </submittedName>
</protein>
<accession>A0A081C8M5</accession>
<evidence type="ECO:0000313" key="7">
    <source>
        <dbReference type="Proteomes" id="UP000030661"/>
    </source>
</evidence>
<dbReference type="Proteomes" id="UP000030661">
    <property type="component" value="Unassembled WGS sequence"/>
</dbReference>
<dbReference type="STRING" id="1499967.U27_00828"/>
<dbReference type="SUPFAM" id="SSF116734">
    <property type="entry name" value="DNA methylase specificity domain"/>
    <property type="match status" value="2"/>
</dbReference>
<organism evidence="6">
    <name type="scientific">Vecturithrix granuli</name>
    <dbReference type="NCBI Taxonomy" id="1499967"/>
    <lineage>
        <taxon>Bacteria</taxon>
        <taxon>Candidatus Moduliflexota</taxon>
        <taxon>Candidatus Vecturitrichia</taxon>
        <taxon>Candidatus Vecturitrichales</taxon>
        <taxon>Candidatus Vecturitrichaceae</taxon>
        <taxon>Candidatus Vecturithrix</taxon>
    </lineage>
</organism>
<evidence type="ECO:0000256" key="1">
    <source>
        <dbReference type="ARBA" id="ARBA00010923"/>
    </source>
</evidence>
<dbReference type="Pfam" id="PF01420">
    <property type="entry name" value="Methylase_S"/>
    <property type="match status" value="2"/>
</dbReference>
<dbReference type="EMBL" id="DF820475">
    <property type="protein sequence ID" value="GAK60930.1"/>
    <property type="molecule type" value="Genomic_DNA"/>
</dbReference>
<dbReference type="PANTHER" id="PTHR30408:SF12">
    <property type="entry name" value="TYPE I RESTRICTION ENZYME MJAVIII SPECIFICITY SUBUNIT"/>
    <property type="match status" value="1"/>
</dbReference>
<proteinExistence type="inferred from homology"/>
<evidence type="ECO:0000256" key="3">
    <source>
        <dbReference type="ARBA" id="ARBA00023125"/>
    </source>
</evidence>
<feature type="coiled-coil region" evidence="4">
    <location>
        <begin position="368"/>
        <end position="395"/>
    </location>
</feature>
<comment type="similarity">
    <text evidence="1">Belongs to the type-I restriction system S methylase family.</text>
</comment>
<dbReference type="InterPro" id="IPR052021">
    <property type="entry name" value="Type-I_RS_S_subunit"/>
</dbReference>
<keyword evidence="7" id="KW-1185">Reference proteome</keyword>